<dbReference type="InterPro" id="IPR010921">
    <property type="entry name" value="Trp_repressor/repl_initiator"/>
</dbReference>
<dbReference type="AlphaFoldDB" id="A0A974SHY0"/>
<keyword evidence="3" id="KW-1185">Reference proteome</keyword>
<gene>
    <name evidence="2" type="ORF">EZH22_28665</name>
</gene>
<dbReference type="InterPro" id="IPR036388">
    <property type="entry name" value="WH-like_DNA-bd_sf"/>
</dbReference>
<evidence type="ECO:0000313" key="3">
    <source>
        <dbReference type="Proteomes" id="UP000596427"/>
    </source>
</evidence>
<dbReference type="GO" id="GO:0004803">
    <property type="term" value="F:transposase activity"/>
    <property type="evidence" value="ECO:0007669"/>
    <property type="project" value="InterPro"/>
</dbReference>
<name>A0A974SHY0_9HYPH</name>
<dbReference type="RefSeq" id="WP_203193704.1">
    <property type="nucleotide sequence ID" value="NZ_CP063362.1"/>
</dbReference>
<accession>A0A974SHY0</accession>
<dbReference type="PANTHER" id="PTHR37936:SF3">
    <property type="entry name" value="TRANSPOSASE INSC FOR INSERTION ELEMENT IS2A-RELATED"/>
    <property type="match status" value="1"/>
</dbReference>
<organism evidence="2 3">
    <name type="scientific">Xanthobacter dioxanivorans</name>
    <dbReference type="NCBI Taxonomy" id="2528964"/>
    <lineage>
        <taxon>Bacteria</taxon>
        <taxon>Pseudomonadati</taxon>
        <taxon>Pseudomonadota</taxon>
        <taxon>Alphaproteobacteria</taxon>
        <taxon>Hyphomicrobiales</taxon>
        <taxon>Xanthobacteraceae</taxon>
        <taxon>Xanthobacter</taxon>
    </lineage>
</organism>
<dbReference type="GO" id="GO:0006313">
    <property type="term" value="P:DNA transposition"/>
    <property type="evidence" value="ECO:0007669"/>
    <property type="project" value="InterPro"/>
</dbReference>
<reference evidence="2 3" key="1">
    <citation type="submission" date="2020-10" db="EMBL/GenBank/DDBJ databases">
        <title>Degradation of 1,4-Dioxane by Xanthobacter sp. YN2, via a Novel Group-2 Soluble Di-Iron Monooxygenase.</title>
        <authorList>
            <person name="Ma F."/>
            <person name="Wang Y."/>
            <person name="Yang J."/>
            <person name="Guo H."/>
            <person name="Su D."/>
            <person name="Yu L."/>
        </authorList>
    </citation>
    <scope>NUCLEOTIDE SEQUENCE [LARGE SCALE GENOMIC DNA]</scope>
    <source>
        <strain evidence="2 3">YN2</strain>
    </source>
</reference>
<dbReference type="Proteomes" id="UP000596427">
    <property type="component" value="Chromosome"/>
</dbReference>
<dbReference type="KEGG" id="xdi:EZH22_28665"/>
<evidence type="ECO:0000256" key="1">
    <source>
        <dbReference type="ARBA" id="ARBA00009964"/>
    </source>
</evidence>
<dbReference type="Gene3D" id="1.10.10.10">
    <property type="entry name" value="Winged helix-like DNA-binding domain superfamily/Winged helix DNA-binding domain"/>
    <property type="match status" value="1"/>
</dbReference>
<proteinExistence type="inferred from homology"/>
<evidence type="ECO:0000313" key="2">
    <source>
        <dbReference type="EMBL" id="QRG06791.1"/>
    </source>
</evidence>
<comment type="similarity">
    <text evidence="1">Belongs to the transposase 8 family.</text>
</comment>
<sequence length="148" mass="16086">MTISELTLKSSAEIDEPVRRFEVFTGAGRRRDWSAEDKARIVSESFEPGARVSAVARRHALSPQQLFTWRRELRKAADAVPAFVPAVVVPEPAVAPERTMQSSRPKRRTRQRRAAAIEIDVAGVKVTIENGASPATIAAVLGALKAGS</sequence>
<dbReference type="PANTHER" id="PTHR37936">
    <property type="entry name" value="TRANSPOSASE INSC FOR INSERTION ELEMENT IS2A-RELATED"/>
    <property type="match status" value="1"/>
</dbReference>
<dbReference type="InterPro" id="IPR002514">
    <property type="entry name" value="Transposase_8"/>
</dbReference>
<dbReference type="Pfam" id="PF01527">
    <property type="entry name" value="HTH_Tnp_1"/>
    <property type="match status" value="1"/>
</dbReference>
<dbReference type="NCBIfam" id="NF047595">
    <property type="entry name" value="IS66_ISRel24_TnpA"/>
    <property type="match status" value="1"/>
</dbReference>
<protein>
    <submittedName>
        <fullName evidence="2">Transposase</fullName>
    </submittedName>
</protein>
<dbReference type="GO" id="GO:0043565">
    <property type="term" value="F:sequence-specific DNA binding"/>
    <property type="evidence" value="ECO:0007669"/>
    <property type="project" value="InterPro"/>
</dbReference>
<dbReference type="EMBL" id="CP063362">
    <property type="protein sequence ID" value="QRG06791.1"/>
    <property type="molecule type" value="Genomic_DNA"/>
</dbReference>
<dbReference type="SUPFAM" id="SSF48295">
    <property type="entry name" value="TrpR-like"/>
    <property type="match status" value="1"/>
</dbReference>